<feature type="domain" description="ShKT" evidence="2">
    <location>
        <begin position="50"/>
        <end position="71"/>
    </location>
</feature>
<accession>A0A7I4YQK9</accession>
<reference evidence="4" key="1">
    <citation type="submission" date="2020-12" db="UniProtKB">
        <authorList>
            <consortium name="WormBaseParasite"/>
        </authorList>
    </citation>
    <scope>IDENTIFICATION</scope>
    <source>
        <strain evidence="4">MHco3</strain>
    </source>
</reference>
<feature type="chain" id="PRO_5029547745" evidence="1">
    <location>
        <begin position="20"/>
        <end position="72"/>
    </location>
</feature>
<keyword evidence="3" id="KW-1185">Reference proteome</keyword>
<name>A0A7I4YQK9_HAECO</name>
<dbReference type="Proteomes" id="UP000025227">
    <property type="component" value="Unplaced"/>
</dbReference>
<evidence type="ECO:0000313" key="3">
    <source>
        <dbReference type="Proteomes" id="UP000025227"/>
    </source>
</evidence>
<dbReference type="OrthoDB" id="5901563at2759"/>
<dbReference type="InterPro" id="IPR003582">
    <property type="entry name" value="ShKT_dom"/>
</dbReference>
<dbReference type="Pfam" id="PF01549">
    <property type="entry name" value="ShK"/>
    <property type="match status" value="1"/>
</dbReference>
<organism evidence="3 4">
    <name type="scientific">Haemonchus contortus</name>
    <name type="common">Barber pole worm</name>
    <dbReference type="NCBI Taxonomy" id="6289"/>
    <lineage>
        <taxon>Eukaryota</taxon>
        <taxon>Metazoa</taxon>
        <taxon>Ecdysozoa</taxon>
        <taxon>Nematoda</taxon>
        <taxon>Chromadorea</taxon>
        <taxon>Rhabditida</taxon>
        <taxon>Rhabditina</taxon>
        <taxon>Rhabditomorpha</taxon>
        <taxon>Strongyloidea</taxon>
        <taxon>Trichostrongylidae</taxon>
        <taxon>Haemonchus</taxon>
    </lineage>
</organism>
<feature type="signal peptide" evidence="1">
    <location>
        <begin position="1"/>
        <end position="19"/>
    </location>
</feature>
<evidence type="ECO:0000256" key="1">
    <source>
        <dbReference type="SAM" id="SignalP"/>
    </source>
</evidence>
<keyword evidence="1" id="KW-0732">Signal</keyword>
<proteinExistence type="predicted"/>
<evidence type="ECO:0000259" key="2">
    <source>
        <dbReference type="Pfam" id="PF01549"/>
    </source>
</evidence>
<sequence length="72" mass="8088">MFFYLICTLVLLNTFTSKAEPCVDKAAETRAGERFCLFMQTPQAEDNEPPCITPNYHAIAKEYCAKSCGLCE</sequence>
<evidence type="ECO:0000313" key="4">
    <source>
        <dbReference type="WBParaSite" id="HCON_00124910-00001"/>
    </source>
</evidence>
<protein>
    <submittedName>
        <fullName evidence="4">ShKT domain-containing protein</fullName>
    </submittedName>
</protein>
<dbReference type="WBParaSite" id="HCON_00124910-00001">
    <property type="protein sequence ID" value="HCON_00124910-00001"/>
    <property type="gene ID" value="HCON_00124910"/>
</dbReference>
<dbReference type="AlphaFoldDB" id="A0A7I4YQK9"/>